<keyword evidence="1" id="KW-0812">Transmembrane</keyword>
<proteinExistence type="predicted"/>
<dbReference type="AlphaFoldDB" id="A0A1B6HXI2"/>
<sequence length="160" mass="18847">MTNVKTLSPTFAFQTIMKYLLFHVFICVQYLLVENVLQQRSLLGRTEEEILHKLVKPSPGEGRILISLLKKYTTVLEELLGAYKRSTGSHVLVSRIVQKLYNRNGPRFIHVQVDLDNLKKIYWWSQHELHFVKESIENTTQVWMAFKSYFEKNGNRTSSW</sequence>
<keyword evidence="1" id="KW-0472">Membrane</keyword>
<accession>A0A1B6HXI2</accession>
<name>A0A1B6HXI2_9HEMI</name>
<organism evidence="2">
    <name type="scientific">Homalodisca liturata</name>
    <dbReference type="NCBI Taxonomy" id="320908"/>
    <lineage>
        <taxon>Eukaryota</taxon>
        <taxon>Metazoa</taxon>
        <taxon>Ecdysozoa</taxon>
        <taxon>Arthropoda</taxon>
        <taxon>Hexapoda</taxon>
        <taxon>Insecta</taxon>
        <taxon>Pterygota</taxon>
        <taxon>Neoptera</taxon>
        <taxon>Paraneoptera</taxon>
        <taxon>Hemiptera</taxon>
        <taxon>Auchenorrhyncha</taxon>
        <taxon>Membracoidea</taxon>
        <taxon>Cicadellidae</taxon>
        <taxon>Cicadellinae</taxon>
        <taxon>Proconiini</taxon>
        <taxon>Homalodisca</taxon>
    </lineage>
</organism>
<reference evidence="2" key="1">
    <citation type="submission" date="2015-11" db="EMBL/GenBank/DDBJ databases">
        <title>De novo transcriptome assembly of four potential Pierce s Disease insect vectors from Arizona vineyards.</title>
        <authorList>
            <person name="Tassone E.E."/>
        </authorList>
    </citation>
    <scope>NUCLEOTIDE SEQUENCE</scope>
</reference>
<gene>
    <name evidence="2" type="ORF">g.2408</name>
</gene>
<dbReference type="EMBL" id="GECU01028318">
    <property type="protein sequence ID" value="JAS79388.1"/>
    <property type="molecule type" value="Transcribed_RNA"/>
</dbReference>
<keyword evidence="1" id="KW-1133">Transmembrane helix</keyword>
<evidence type="ECO:0000313" key="2">
    <source>
        <dbReference type="EMBL" id="JAS79388.1"/>
    </source>
</evidence>
<evidence type="ECO:0000256" key="1">
    <source>
        <dbReference type="SAM" id="Phobius"/>
    </source>
</evidence>
<feature type="transmembrane region" description="Helical" evidence="1">
    <location>
        <begin position="12"/>
        <end position="33"/>
    </location>
</feature>
<protein>
    <submittedName>
        <fullName evidence="2">Uncharacterized protein</fullName>
    </submittedName>
</protein>